<evidence type="ECO:0000313" key="21">
    <source>
        <dbReference type="EMBL" id="EKG21977.1"/>
    </source>
</evidence>
<feature type="region of interest" description="Disordered" evidence="18">
    <location>
        <begin position="967"/>
        <end position="988"/>
    </location>
</feature>
<dbReference type="SUPFAM" id="SSF57667">
    <property type="entry name" value="beta-beta-alpha zinc fingers"/>
    <property type="match status" value="2"/>
</dbReference>
<feature type="domain" description="C2H2-type" evidence="19">
    <location>
        <begin position="1033"/>
        <end position="1062"/>
    </location>
</feature>
<dbReference type="PROSITE" id="PS50975">
    <property type="entry name" value="ATP_GRASP"/>
    <property type="match status" value="1"/>
</dbReference>
<dbReference type="InParanoid" id="K2SAQ5"/>
<dbReference type="GO" id="GO:0004087">
    <property type="term" value="F:carbamoyl-phosphate synthase (ammonia) activity"/>
    <property type="evidence" value="ECO:0007669"/>
    <property type="project" value="UniProtKB-EC"/>
</dbReference>
<dbReference type="NCBIfam" id="NF003671">
    <property type="entry name" value="PRK05294.1"/>
    <property type="match status" value="1"/>
</dbReference>
<evidence type="ECO:0000256" key="5">
    <source>
        <dbReference type="ARBA" id="ARBA00022737"/>
    </source>
</evidence>
<keyword evidence="4" id="KW-0479">Metal-binding</keyword>
<evidence type="ECO:0000256" key="13">
    <source>
        <dbReference type="ARBA" id="ARBA00044334"/>
    </source>
</evidence>
<dbReference type="InterPro" id="IPR036236">
    <property type="entry name" value="Znf_C2H2_sf"/>
</dbReference>
<accession>K2SAQ5</accession>
<dbReference type="GO" id="GO:0005737">
    <property type="term" value="C:cytoplasm"/>
    <property type="evidence" value="ECO:0007669"/>
    <property type="project" value="TreeGrafter"/>
</dbReference>
<evidence type="ECO:0000256" key="11">
    <source>
        <dbReference type="ARBA" id="ARBA00044249"/>
    </source>
</evidence>
<dbReference type="EC" id="6.3.5.5" evidence="2"/>
<evidence type="ECO:0000256" key="6">
    <source>
        <dbReference type="ARBA" id="ARBA00022741"/>
    </source>
</evidence>
<evidence type="ECO:0000256" key="2">
    <source>
        <dbReference type="ARBA" id="ARBA00012738"/>
    </source>
</evidence>
<dbReference type="Pfam" id="PF02787">
    <property type="entry name" value="CPSase_L_D3"/>
    <property type="match status" value="1"/>
</dbReference>
<dbReference type="GO" id="GO:0004088">
    <property type="term" value="F:carbamoyl-phosphate synthase (glutamine-hydrolyzing) activity"/>
    <property type="evidence" value="ECO:0007669"/>
    <property type="project" value="UniProtKB-EC"/>
</dbReference>
<dbReference type="SMART" id="SM00355">
    <property type="entry name" value="ZnF_C2H2"/>
    <property type="match status" value="2"/>
</dbReference>
<gene>
    <name evidence="21" type="ORF">MPH_00668</name>
</gene>
<dbReference type="PROSITE" id="PS00866">
    <property type="entry name" value="CPSASE_1"/>
    <property type="match status" value="1"/>
</dbReference>
<dbReference type="Pfam" id="PF25596">
    <property type="entry name" value="CPSase_L_D1"/>
    <property type="match status" value="2"/>
</dbReference>
<protein>
    <recommendedName>
        <fullName evidence="12">Ammonium-dependent carbamoyl phosphate synthetase</fullName>
        <ecNumber evidence="10">6.3.4.16</ecNumber>
        <ecNumber evidence="2">6.3.5.5</ecNumber>
    </recommendedName>
    <alternativeName>
        <fullName evidence="11">Arginine-specific carbamoyl phosphate synthetase, ammonia chain</fullName>
    </alternativeName>
    <alternativeName>
        <fullName evidence="13">Glutamine-dependent carbamoyl phosphate synthetase</fullName>
    </alternativeName>
</protein>
<comment type="subunit">
    <text evidence="9">Heterodimer composed of 2 chains; the small (or glutamine) chain promotes the hydrolysis of glutamine to ammonia, which is used by the large (or ammonia) chain to synthesize carbamoyl phosphate.</text>
</comment>
<dbReference type="PROSITE" id="PS00867">
    <property type="entry name" value="CPSASE_2"/>
    <property type="match status" value="1"/>
</dbReference>
<dbReference type="FunFam" id="3.30.470.20:FF:000001">
    <property type="entry name" value="Carbamoyl-phosphate synthase large chain"/>
    <property type="match status" value="1"/>
</dbReference>
<name>K2SAQ5_MACPH</name>
<dbReference type="PANTHER" id="PTHR11405">
    <property type="entry name" value="CARBAMOYLTRANSFERASE FAMILY MEMBER"/>
    <property type="match status" value="1"/>
</dbReference>
<evidence type="ECO:0000256" key="17">
    <source>
        <dbReference type="PROSITE-ProRule" id="PRU00409"/>
    </source>
</evidence>
<dbReference type="STRING" id="1126212.K2SAQ5"/>
<dbReference type="SUPFAM" id="SSF52440">
    <property type="entry name" value="PreATP-grasp domain"/>
    <property type="match status" value="2"/>
</dbReference>
<evidence type="ECO:0000256" key="10">
    <source>
        <dbReference type="ARBA" id="ARBA00044063"/>
    </source>
</evidence>
<keyword evidence="3" id="KW-0436">Ligase</keyword>
<dbReference type="OrthoDB" id="1924069at2759"/>
<dbReference type="GO" id="GO:0006526">
    <property type="term" value="P:L-arginine biosynthetic process"/>
    <property type="evidence" value="ECO:0007669"/>
    <property type="project" value="UniProtKB-ARBA"/>
</dbReference>
<evidence type="ECO:0000259" key="19">
    <source>
        <dbReference type="PROSITE" id="PS50157"/>
    </source>
</evidence>
<dbReference type="HOGENOM" id="CLU_287707_0_0_1"/>
<evidence type="ECO:0000256" key="12">
    <source>
        <dbReference type="ARBA" id="ARBA00044318"/>
    </source>
</evidence>
<evidence type="ECO:0000256" key="16">
    <source>
        <dbReference type="PROSITE-ProRule" id="PRU00042"/>
    </source>
</evidence>
<comment type="pathway">
    <text evidence="1">Amino-acid biosynthesis; L-arginine biosynthesis; carbamoyl phosphate from bicarbonate: step 1/1.</text>
</comment>
<dbReference type="SUPFAM" id="SSF56059">
    <property type="entry name" value="Glutathione synthetase ATP-binding domain-like"/>
    <property type="match status" value="1"/>
</dbReference>
<comment type="catalytic activity">
    <reaction evidence="14">
        <text>hydrogencarbonate + NH4(+) + 2 ATP = carbamoyl phosphate + 2 ADP + phosphate + 2 H(+)</text>
        <dbReference type="Rhea" id="RHEA:18029"/>
        <dbReference type="ChEBI" id="CHEBI:15378"/>
        <dbReference type="ChEBI" id="CHEBI:17544"/>
        <dbReference type="ChEBI" id="CHEBI:28938"/>
        <dbReference type="ChEBI" id="CHEBI:30616"/>
        <dbReference type="ChEBI" id="CHEBI:43474"/>
        <dbReference type="ChEBI" id="CHEBI:58228"/>
        <dbReference type="ChEBI" id="CHEBI:456216"/>
        <dbReference type="EC" id="6.3.4.16"/>
    </reaction>
</comment>
<evidence type="ECO:0000256" key="3">
    <source>
        <dbReference type="ARBA" id="ARBA00022598"/>
    </source>
</evidence>
<proteinExistence type="predicted"/>
<dbReference type="GO" id="GO:0005524">
    <property type="term" value="F:ATP binding"/>
    <property type="evidence" value="ECO:0007669"/>
    <property type="project" value="UniProtKB-UniRule"/>
</dbReference>
<sequence>MALSGRLARRAPNLLRQCRVGATPVSTRCFTASATSPLVSLRKGQTARVETQQLRAFSRIAALRSSTEAPNAQAYLNSGAIAGARDLVDVKKVLVIGSGGLSIGQAGEFDYSGSQALKALKEAGVFSVLINPNIATIQTSHVLADEIYYLPVTPEYVTYVIEKERPDGIFLSFGGQTALNLGVQLNKMGVLERFNVKVLGTSIKTLETSEDRDLFAKALGEINIPIAESIAVSTIDEALDAADKVGYPIIVRAAYALGGLGSGFANNREELRNLAARSLTLSPQILVEKSLKGWKEAEYEVVRDASDNCITVCNMENFDPLGVHTGDSIVVSPSQTFSDEEYHMLRSASIKIVRHLGVVGECNVQYALQPDGLDYRVIEVNARLSRSSALASKATGYPLAYTAAKIGLGHTLPELPNAVTKTTTANFEPSLDYIVTKMPRWDLSKFQNVKRDIGSSMKSVGEVMAIGRTFEESFQKACRQVDPKFLGFQGDKFDDLDDALANPTDRRWLAVGQAMFHEGYSVDRIHELSKIDKWFLHKLQNIVDCTNELKDIGSLFGLKKEIIMKAKKLGFSDKQIALAVNSTEDEVRARRKSFGITPFVKKIDTLAAEFPADTNYLYTTYNASSHDVTFDDHGVVVLGSGVYRIGSSVEFDWSAVMATQAVSRLGKKTVMINTISQPVSLLNVSLLTSPLFQFLLFSLYGKASTMAAEVATVLQFVLLLTWSCLSNTPFTAKNLLFARFFTSLVKLEASASAASLTFCDGLIEVLQSADPPSVQFFKSLPTDSHSRWGVYVLVLEKSGCRPRLYIGSGTSFLGGIRSRLKQYDDGFLIPYYVQAALNESYKIVHKGLLCWIPLPPASIAPVSRLLCVALEASLTYMFSAMRKVNTNREMGRTSLWDPTTLEYDGLCSHCSLNEAILGEFDLSPDQLEAQAIEKEKKRRALKAQNATNHHYKQMEFNYDDYMTKSSERVAKSRANNPGRDKQRQADRIEKARAEKSFHCTTCNLSFGTRHVLEFHNKTAKHLRKVTEDQDTPFKCIPCNLAYHNQSNLNRHYKSQRHIKNVAAKSSPELD</sequence>
<evidence type="ECO:0000256" key="4">
    <source>
        <dbReference type="ARBA" id="ARBA00022723"/>
    </source>
</evidence>
<keyword evidence="7 16" id="KW-0862">Zinc</keyword>
<dbReference type="VEuPathDB" id="FungiDB:MPH_00668"/>
<dbReference type="Gene3D" id="3.30.470.20">
    <property type="entry name" value="ATP-grasp fold, B domain"/>
    <property type="match status" value="1"/>
</dbReference>
<dbReference type="InterPro" id="IPR003604">
    <property type="entry name" value="Matrin/U1-like-C_Znf_C2H2"/>
</dbReference>
<keyword evidence="6 17" id="KW-0547">Nucleotide-binding</keyword>
<dbReference type="EC" id="6.3.4.16" evidence="10"/>
<dbReference type="InterPro" id="IPR036897">
    <property type="entry name" value="CarbamoylP_synth_lsu_oligo_sf"/>
</dbReference>
<feature type="domain" description="ATP-grasp" evidence="20">
    <location>
        <begin position="216"/>
        <end position="408"/>
    </location>
</feature>
<dbReference type="AlphaFoldDB" id="K2SAQ5"/>
<evidence type="ECO:0000256" key="1">
    <source>
        <dbReference type="ARBA" id="ARBA00005077"/>
    </source>
</evidence>
<evidence type="ECO:0000313" key="22">
    <source>
        <dbReference type="Proteomes" id="UP000007129"/>
    </source>
</evidence>
<dbReference type="eggNOG" id="KOG0370">
    <property type="taxonomic scope" value="Eukaryota"/>
</dbReference>
<dbReference type="FunFam" id="1.10.1030.10:FF:000001">
    <property type="entry name" value="Carbamoyl-phosphate synthase large chain"/>
    <property type="match status" value="1"/>
</dbReference>
<dbReference type="SUPFAM" id="SSF48108">
    <property type="entry name" value="Carbamoyl phosphate synthetase, large subunit connection domain"/>
    <property type="match status" value="1"/>
</dbReference>
<dbReference type="Proteomes" id="UP000007129">
    <property type="component" value="Unassembled WGS sequence"/>
</dbReference>
<dbReference type="InterPro" id="IPR005483">
    <property type="entry name" value="CPSase_dom"/>
</dbReference>
<feature type="compositionally biased region" description="Basic and acidic residues" evidence="18">
    <location>
        <begin position="978"/>
        <end position="988"/>
    </location>
</feature>
<keyword evidence="7 16" id="KW-0863">Zinc-finger</keyword>
<keyword evidence="5" id="KW-0677">Repeat</keyword>
<dbReference type="GO" id="GO:0003676">
    <property type="term" value="F:nucleic acid binding"/>
    <property type="evidence" value="ECO:0007669"/>
    <property type="project" value="InterPro"/>
</dbReference>
<evidence type="ECO:0000256" key="18">
    <source>
        <dbReference type="SAM" id="MobiDB-lite"/>
    </source>
</evidence>
<comment type="catalytic activity">
    <reaction evidence="15">
        <text>hydrogencarbonate + L-glutamine + 2 ATP + H2O = carbamoyl phosphate + L-glutamate + 2 ADP + phosphate + 2 H(+)</text>
        <dbReference type="Rhea" id="RHEA:18633"/>
        <dbReference type="ChEBI" id="CHEBI:15377"/>
        <dbReference type="ChEBI" id="CHEBI:15378"/>
        <dbReference type="ChEBI" id="CHEBI:17544"/>
        <dbReference type="ChEBI" id="CHEBI:29985"/>
        <dbReference type="ChEBI" id="CHEBI:30616"/>
        <dbReference type="ChEBI" id="CHEBI:43474"/>
        <dbReference type="ChEBI" id="CHEBI:58228"/>
        <dbReference type="ChEBI" id="CHEBI:58359"/>
        <dbReference type="ChEBI" id="CHEBI:456216"/>
        <dbReference type="EC" id="6.3.5.5"/>
    </reaction>
</comment>
<reference evidence="21 22" key="1">
    <citation type="journal article" date="2012" name="BMC Genomics">
        <title>Tools to kill: Genome of one of the most destructive plant pathogenic fungi Macrophomina phaseolina.</title>
        <authorList>
            <person name="Islam M.S."/>
            <person name="Haque M.S."/>
            <person name="Islam M.M."/>
            <person name="Emdad E.M."/>
            <person name="Halim A."/>
            <person name="Hossen Q.M.M."/>
            <person name="Hossain M.Z."/>
            <person name="Ahmed B."/>
            <person name="Rahim S."/>
            <person name="Rahman M.S."/>
            <person name="Alam M.M."/>
            <person name="Hou S."/>
            <person name="Wan X."/>
            <person name="Saito J.A."/>
            <person name="Alam M."/>
        </authorList>
    </citation>
    <scope>NUCLEOTIDE SEQUENCE [LARGE SCALE GENOMIC DNA]</scope>
    <source>
        <strain evidence="21 22">MS6</strain>
    </source>
</reference>
<evidence type="ECO:0000256" key="8">
    <source>
        <dbReference type="ARBA" id="ARBA00022840"/>
    </source>
</evidence>
<dbReference type="InterPro" id="IPR005480">
    <property type="entry name" value="CPSase_lsu_oligo"/>
</dbReference>
<dbReference type="Gene3D" id="3.40.50.20">
    <property type="match status" value="2"/>
</dbReference>
<dbReference type="InterPro" id="IPR016185">
    <property type="entry name" value="PreATP-grasp_dom_sf"/>
</dbReference>
<evidence type="ECO:0000256" key="9">
    <source>
        <dbReference type="ARBA" id="ARBA00044031"/>
    </source>
</evidence>
<organism evidence="21 22">
    <name type="scientific">Macrophomina phaseolina (strain MS6)</name>
    <name type="common">Charcoal rot fungus</name>
    <dbReference type="NCBI Taxonomy" id="1126212"/>
    <lineage>
        <taxon>Eukaryota</taxon>
        <taxon>Fungi</taxon>
        <taxon>Dikarya</taxon>
        <taxon>Ascomycota</taxon>
        <taxon>Pezizomycotina</taxon>
        <taxon>Dothideomycetes</taxon>
        <taxon>Dothideomycetes incertae sedis</taxon>
        <taxon>Botryosphaeriales</taxon>
        <taxon>Botryosphaeriaceae</taxon>
        <taxon>Macrophomina</taxon>
    </lineage>
</organism>
<dbReference type="Gene3D" id="3.30.160.60">
    <property type="entry name" value="Classic Zinc Finger"/>
    <property type="match status" value="1"/>
</dbReference>
<dbReference type="SMART" id="SM01096">
    <property type="entry name" value="CPSase_L_D3"/>
    <property type="match status" value="1"/>
</dbReference>
<comment type="caution">
    <text evidence="21">The sequence shown here is derived from an EMBL/GenBank/DDBJ whole genome shotgun (WGS) entry which is preliminary data.</text>
</comment>
<dbReference type="FunFam" id="3.40.50.20:FF:000001">
    <property type="entry name" value="Carbamoyl-phosphate synthase large chain"/>
    <property type="match status" value="1"/>
</dbReference>
<dbReference type="PROSITE" id="PS50157">
    <property type="entry name" value="ZINC_FINGER_C2H2_2"/>
    <property type="match status" value="1"/>
</dbReference>
<evidence type="ECO:0000256" key="15">
    <source>
        <dbReference type="ARBA" id="ARBA00048816"/>
    </source>
</evidence>
<keyword evidence="8 17" id="KW-0067">ATP-binding</keyword>
<dbReference type="PROSITE" id="PS00028">
    <property type="entry name" value="ZINC_FINGER_C2H2_1"/>
    <property type="match status" value="2"/>
</dbReference>
<dbReference type="GO" id="GO:0008270">
    <property type="term" value="F:zinc ion binding"/>
    <property type="evidence" value="ECO:0007669"/>
    <property type="project" value="UniProtKB-KW"/>
</dbReference>
<dbReference type="PRINTS" id="PR00098">
    <property type="entry name" value="CPSASE"/>
</dbReference>
<evidence type="ECO:0000256" key="14">
    <source>
        <dbReference type="ARBA" id="ARBA00047359"/>
    </source>
</evidence>
<evidence type="ECO:0000259" key="20">
    <source>
        <dbReference type="PROSITE" id="PS50975"/>
    </source>
</evidence>
<dbReference type="InterPro" id="IPR011761">
    <property type="entry name" value="ATP-grasp"/>
</dbReference>
<dbReference type="InterPro" id="IPR058047">
    <property type="entry name" value="CPSase_preATP-grasp"/>
</dbReference>
<dbReference type="InterPro" id="IPR005479">
    <property type="entry name" value="CPAse_ATP-bd"/>
</dbReference>
<dbReference type="Gene3D" id="1.10.1030.10">
    <property type="entry name" value="Carbamoyl-phosphate synthetase, large subunit oligomerisation domain"/>
    <property type="match status" value="1"/>
</dbReference>
<evidence type="ECO:0000256" key="7">
    <source>
        <dbReference type="ARBA" id="ARBA00022771"/>
    </source>
</evidence>
<dbReference type="SMART" id="SM00451">
    <property type="entry name" value="ZnF_U1"/>
    <property type="match status" value="2"/>
</dbReference>
<dbReference type="PANTHER" id="PTHR11405:SF53">
    <property type="entry name" value="CARBAMOYL-PHOSPHATE SYNTHASE [AMMONIA], MITOCHONDRIAL"/>
    <property type="match status" value="1"/>
</dbReference>
<dbReference type="EMBL" id="AHHD01000032">
    <property type="protein sequence ID" value="EKG21977.1"/>
    <property type="molecule type" value="Genomic_DNA"/>
</dbReference>
<dbReference type="Pfam" id="PF02786">
    <property type="entry name" value="CPSase_L_D2"/>
    <property type="match status" value="1"/>
</dbReference>
<dbReference type="InterPro" id="IPR013087">
    <property type="entry name" value="Znf_C2H2_type"/>
</dbReference>